<evidence type="ECO:0000313" key="2">
    <source>
        <dbReference type="EMBL" id="QIB33787.1"/>
    </source>
</evidence>
<dbReference type="AlphaFoldDB" id="A0A6P1YK61"/>
<name>A0A6P1YK61_9HYPH</name>
<gene>
    <name evidence="2" type="ORF">G3A50_08785</name>
</gene>
<proteinExistence type="predicted"/>
<accession>A0A6P1YK61</accession>
<dbReference type="RefSeq" id="WP_163074882.1">
    <property type="nucleotide sequence ID" value="NZ_CP048630.1"/>
</dbReference>
<dbReference type="EMBL" id="CP048630">
    <property type="protein sequence ID" value="QIB33787.1"/>
    <property type="molecule type" value="Genomic_DNA"/>
</dbReference>
<protein>
    <submittedName>
        <fullName evidence="2">Uncharacterized protein</fullName>
    </submittedName>
</protein>
<keyword evidence="3" id="KW-1185">Reference proteome</keyword>
<reference evidence="2 3" key="1">
    <citation type="submission" date="2020-02" db="EMBL/GenBank/DDBJ databases">
        <authorList>
            <person name="Li G."/>
        </authorList>
    </citation>
    <scope>NUCLEOTIDE SEQUENCE [LARGE SCALE GENOMIC DNA]</scope>
    <source>
        <strain evidence="2 3">DSM 102029</strain>
    </source>
</reference>
<evidence type="ECO:0000256" key="1">
    <source>
        <dbReference type="SAM" id="MobiDB-lite"/>
    </source>
</evidence>
<sequence>MRRPPEKSAHTPSPPFRLLFQEPRDPAPGLCGMMNARTFTQLDEAKRQAHAMMKDEARRPVQIQDADHRVLWDEYENDQS</sequence>
<dbReference type="Proteomes" id="UP000464751">
    <property type="component" value="Chromosome"/>
</dbReference>
<feature type="region of interest" description="Disordered" evidence="1">
    <location>
        <begin position="1"/>
        <end position="25"/>
    </location>
</feature>
<dbReference type="KEGG" id="apra:G3A50_08785"/>
<organism evidence="2 3">
    <name type="scientific">Ancylobacter pratisalsi</name>
    <dbReference type="NCBI Taxonomy" id="1745854"/>
    <lineage>
        <taxon>Bacteria</taxon>
        <taxon>Pseudomonadati</taxon>
        <taxon>Pseudomonadota</taxon>
        <taxon>Alphaproteobacteria</taxon>
        <taxon>Hyphomicrobiales</taxon>
        <taxon>Xanthobacteraceae</taxon>
        <taxon>Ancylobacter</taxon>
    </lineage>
</organism>
<evidence type="ECO:0000313" key="3">
    <source>
        <dbReference type="Proteomes" id="UP000464751"/>
    </source>
</evidence>